<organism evidence="1">
    <name type="scientific">Zea mays</name>
    <name type="common">Maize</name>
    <dbReference type="NCBI Taxonomy" id="4577"/>
    <lineage>
        <taxon>Eukaryota</taxon>
        <taxon>Viridiplantae</taxon>
        <taxon>Streptophyta</taxon>
        <taxon>Embryophyta</taxon>
        <taxon>Tracheophyta</taxon>
        <taxon>Spermatophyta</taxon>
        <taxon>Magnoliopsida</taxon>
        <taxon>Liliopsida</taxon>
        <taxon>Poales</taxon>
        <taxon>Poaceae</taxon>
        <taxon>PACMAD clade</taxon>
        <taxon>Panicoideae</taxon>
        <taxon>Andropogonodae</taxon>
        <taxon>Andropogoneae</taxon>
        <taxon>Tripsacinae</taxon>
        <taxon>Zea</taxon>
    </lineage>
</organism>
<dbReference type="InterPro" id="IPR016024">
    <property type="entry name" value="ARM-type_fold"/>
</dbReference>
<accession>A0A1D6EEP0</accession>
<name>A0A1D6EEP0_MAIZE</name>
<sequence length="190" mass="21530">MVRLLGLRSLSFGPKDSPREIPSTADVAPPVGSSAWHVRFFNSAFFCGWIFVSYLYKHDHAGVHDYICNRMYTLPLPGLEAYLFQVCYMLVHKPSPSLDCFVIDTCAKSLRIALKVHWFLAAELELEDDDDLDGIDMVQEQCQDAATVQGEWPPLVRPSLPSPVASPRENTLVLHESMRSKVENHHYQLI</sequence>
<dbReference type="PROSITE" id="PS51545">
    <property type="entry name" value="PIK_HELICAL"/>
    <property type="match status" value="1"/>
</dbReference>
<reference evidence="1" key="1">
    <citation type="submission" date="2015-12" db="EMBL/GenBank/DDBJ databases">
        <title>Update maize B73 reference genome by single molecule sequencing technologies.</title>
        <authorList>
            <consortium name="Maize Genome Sequencing Project"/>
            <person name="Ware D."/>
        </authorList>
    </citation>
    <scope>NUCLEOTIDE SEQUENCE [LARGE SCALE GENOMIC DNA]</scope>
    <source>
        <tissue evidence="1">Seedling</tissue>
    </source>
</reference>
<dbReference type="GO" id="GO:0016301">
    <property type="term" value="F:kinase activity"/>
    <property type="evidence" value="ECO:0007669"/>
    <property type="project" value="UniProtKB-KW"/>
</dbReference>
<dbReference type="AlphaFoldDB" id="A0A1D6EEP0"/>
<protein>
    <submittedName>
        <fullName evidence="1">Phosphatidylinositol 4-kinase alpha 1</fullName>
    </submittedName>
</protein>
<dbReference type="SMR" id="A0A1D6EEP0"/>
<dbReference type="Pfam" id="PF21245">
    <property type="entry name" value="PI4KB-PIK1_PIK"/>
    <property type="match status" value="1"/>
</dbReference>
<dbReference type="InterPro" id="IPR042236">
    <property type="entry name" value="PI3K_accessory_sf"/>
</dbReference>
<proteinExistence type="predicted"/>
<dbReference type="InterPro" id="IPR049160">
    <property type="entry name" value="PI4KB-PIK1_PIK"/>
</dbReference>
<dbReference type="STRING" id="4577.A0A1D6EEP0"/>
<gene>
    <name evidence="1" type="ORF">ZEAMMB73_Zm00001d004249</name>
</gene>
<dbReference type="EMBL" id="CM007648">
    <property type="protein sequence ID" value="ONM18681.1"/>
    <property type="molecule type" value="Genomic_DNA"/>
</dbReference>
<dbReference type="InParanoid" id="A0A1D6EEP0"/>
<evidence type="ECO:0000313" key="1">
    <source>
        <dbReference type="EMBL" id="ONM18681.1"/>
    </source>
</evidence>
<keyword evidence="1" id="KW-0418">Kinase</keyword>
<dbReference type="Gene3D" id="1.25.40.70">
    <property type="entry name" value="Phosphatidylinositol 3-kinase, accessory domain (PIK)"/>
    <property type="match status" value="1"/>
</dbReference>
<dbReference type="InterPro" id="IPR001263">
    <property type="entry name" value="PI3K_accessory_dom"/>
</dbReference>
<keyword evidence="1" id="KW-0808">Transferase</keyword>
<dbReference type="SUPFAM" id="SSF48371">
    <property type="entry name" value="ARM repeat"/>
    <property type="match status" value="1"/>
</dbReference>